<sequence>MTTIAHAERPHALLSASGAHRWLHCTPSARLEATLPDTTSEAAKKGTLAHEIAELKLRKQFVEPMGPRKFANAMKKFKADPLYESDMDTHTTAYLEYIQSIVHAFSSPPYVVVEKKVDLGAFVPESFGTSDCIIIGGKQMHVIDYKNGQGVPVSAENNPQMMLYALGALQAYSMFYEIETVHISIVQPKVWDEPSSWSISATDLLAWGESIKPIAAKAFNGEGEYVVGDHCGFCRARNTCRARVDRLMSVEQYAPMKPPLISWQEVGEVLRRAEGIVSWYNALKEAALSEVLKGGEVSGWKAVEGRGSRQYADIDVAFAALKESGIDEALLYERKPLTVAALEKVLGKAEYRKLLEEPGLVRAEAGKPTLAPISDKREAIKRISAADDFKSEEESRNE</sequence>
<dbReference type="InterPro" id="IPR011604">
    <property type="entry name" value="PDDEXK-like_dom_sf"/>
</dbReference>
<dbReference type="EMBL" id="BJMH01000037">
    <property type="protein sequence ID" value="GEB35285.1"/>
    <property type="molecule type" value="Genomic_DNA"/>
</dbReference>
<reference evidence="1 2" key="1">
    <citation type="submission" date="2019-06" db="EMBL/GenBank/DDBJ databases">
        <title>Whole genome shotgun sequence of Brevibacillus parabrevis NBRC 12334.</title>
        <authorList>
            <person name="Hosoyama A."/>
            <person name="Uohara A."/>
            <person name="Ohji S."/>
            <person name="Ichikawa N."/>
        </authorList>
    </citation>
    <scope>NUCLEOTIDE SEQUENCE [LARGE SCALE GENOMIC DNA]</scope>
    <source>
        <strain evidence="1 2">NBRC 12334</strain>
    </source>
</reference>
<gene>
    <name evidence="1" type="ORF">BPA01_48650</name>
</gene>
<dbReference type="AlphaFoldDB" id="A0A4Y3PQT0"/>
<evidence type="ECO:0000313" key="2">
    <source>
        <dbReference type="Proteomes" id="UP000316882"/>
    </source>
</evidence>
<dbReference type="InterPro" id="IPR021229">
    <property type="entry name" value="DUF2800"/>
</dbReference>
<dbReference type="Pfam" id="PF10926">
    <property type="entry name" value="DUF2800"/>
    <property type="match status" value="1"/>
</dbReference>
<accession>A0A4Y3PQT0</accession>
<dbReference type="Gene3D" id="3.90.320.10">
    <property type="match status" value="1"/>
</dbReference>
<evidence type="ECO:0000313" key="1">
    <source>
        <dbReference type="EMBL" id="GEB35285.1"/>
    </source>
</evidence>
<comment type="caution">
    <text evidence="1">The sequence shown here is derived from an EMBL/GenBank/DDBJ whole genome shotgun (WGS) entry which is preliminary data.</text>
</comment>
<protein>
    <submittedName>
        <fullName evidence="1">Nuclease</fullName>
    </submittedName>
</protein>
<dbReference type="Proteomes" id="UP000316882">
    <property type="component" value="Unassembled WGS sequence"/>
</dbReference>
<dbReference type="RefSeq" id="WP_122965301.1">
    <property type="nucleotide sequence ID" value="NZ_BJMH01000037.1"/>
</dbReference>
<proteinExistence type="predicted"/>
<organism evidence="1 2">
    <name type="scientific">Brevibacillus parabrevis</name>
    <dbReference type="NCBI Taxonomy" id="54914"/>
    <lineage>
        <taxon>Bacteria</taxon>
        <taxon>Bacillati</taxon>
        <taxon>Bacillota</taxon>
        <taxon>Bacilli</taxon>
        <taxon>Bacillales</taxon>
        <taxon>Paenibacillaceae</taxon>
        <taxon>Brevibacillus</taxon>
    </lineage>
</organism>
<name>A0A4Y3PQT0_BREPA</name>
<keyword evidence="2" id="KW-1185">Reference proteome</keyword>